<evidence type="ECO:0000256" key="1">
    <source>
        <dbReference type="SAM" id="SignalP"/>
    </source>
</evidence>
<dbReference type="InterPro" id="IPR025665">
    <property type="entry name" value="Beta-barrel_OMP_2"/>
</dbReference>
<dbReference type="SUPFAM" id="SSF56925">
    <property type="entry name" value="OMPA-like"/>
    <property type="match status" value="1"/>
</dbReference>
<keyword evidence="1" id="KW-0732">Signal</keyword>
<proteinExistence type="predicted"/>
<dbReference type="PROSITE" id="PS51257">
    <property type="entry name" value="PROKAR_LIPOPROTEIN"/>
    <property type="match status" value="1"/>
</dbReference>
<dbReference type="RefSeq" id="WP_013618619.1">
    <property type="nucleotide sequence ID" value="NC_015164.1"/>
</dbReference>
<reference evidence="3 4" key="1">
    <citation type="journal article" date="2011" name="Stand. Genomic Sci.">
        <title>Complete genome sequence of Bacteroides salanitronis type strain (BL78).</title>
        <authorList>
            <person name="Gronow S."/>
            <person name="Held B."/>
            <person name="Lucas S."/>
            <person name="Lapidus A."/>
            <person name="Del Rio T.G."/>
            <person name="Nolan M."/>
            <person name="Tice H."/>
            <person name="Deshpande S."/>
            <person name="Cheng J.F."/>
            <person name="Pitluck S."/>
            <person name="Liolios K."/>
            <person name="Pagani I."/>
            <person name="Ivanova N."/>
            <person name="Mavromatis K."/>
            <person name="Pati A."/>
            <person name="Tapia R."/>
            <person name="Han C."/>
            <person name="Goodwin L."/>
            <person name="Chen A."/>
            <person name="Palaniappan K."/>
            <person name="Land M."/>
            <person name="Hauser L."/>
            <person name="Chang Y.J."/>
            <person name="Jeffries C.D."/>
            <person name="Brambilla E.M."/>
            <person name="Rohde M."/>
            <person name="Goker M."/>
            <person name="Detter J.C."/>
            <person name="Woyke T."/>
            <person name="Bristow J."/>
            <person name="Markowitz V."/>
            <person name="Hugenholtz P."/>
            <person name="Kyrpides N.C."/>
            <person name="Klenk H.P."/>
            <person name="Eisen J.A."/>
        </authorList>
    </citation>
    <scope>NUCLEOTIDE SEQUENCE [LARGE SCALE GENOMIC DNA]</scope>
    <source>
        <strain evidence="3 4">DSM 18170</strain>
    </source>
</reference>
<keyword evidence="4" id="KW-1185">Reference proteome</keyword>
<feature type="signal peptide" evidence="1">
    <location>
        <begin position="1"/>
        <end position="19"/>
    </location>
</feature>
<dbReference type="OrthoDB" id="1026826at2"/>
<dbReference type="EMBL" id="CP002530">
    <property type="protein sequence ID" value="ADY37245.1"/>
    <property type="molecule type" value="Genomic_DNA"/>
</dbReference>
<evidence type="ECO:0000313" key="3">
    <source>
        <dbReference type="EMBL" id="ADY37245.1"/>
    </source>
</evidence>
<feature type="chain" id="PRO_5003258984" description="Outer membrane protein beta-barrel domain-containing protein" evidence="1">
    <location>
        <begin position="20"/>
        <end position="227"/>
    </location>
</feature>
<evidence type="ECO:0000259" key="2">
    <source>
        <dbReference type="Pfam" id="PF13568"/>
    </source>
</evidence>
<dbReference type="Gene3D" id="2.40.160.20">
    <property type="match status" value="1"/>
</dbReference>
<sequence>MRTKLFFCALLLGACTLSAQNITLSPEAGVSVVRRPPSGEDWRPAAKVGVAVDFNLTKHFGIESGLFYTFHHYQIDNGGIYSNDDATWMETVSRTRHFLQLPVLAKFNWQINKDTKVFFGVGPYVGLCVKTKVDGNQRLLKGSFPGPTEQYYDGFVYGEDEAGNSNLFLYDKDRKFDWGVTANVGVEIRNWYTKLQYDLSLGKENKRDVIGANYHTLTLSVGYKFHL</sequence>
<dbReference type="eggNOG" id="ENOG50343QT">
    <property type="taxonomic scope" value="Bacteria"/>
</dbReference>
<dbReference type="STRING" id="667015.Bacsa_2712"/>
<accession>F0R0A1</accession>
<dbReference type="InterPro" id="IPR011250">
    <property type="entry name" value="OMP/PagP_B-barrel"/>
</dbReference>
<dbReference type="HOGENOM" id="CLU_082049_1_2_10"/>
<gene>
    <name evidence="3" type="ordered locus">Bacsa_2712</name>
</gene>
<evidence type="ECO:0000313" key="4">
    <source>
        <dbReference type="Proteomes" id="UP000007486"/>
    </source>
</evidence>
<name>F0R0A1_PHOSB</name>
<dbReference type="AlphaFoldDB" id="F0R0A1"/>
<dbReference type="Proteomes" id="UP000007486">
    <property type="component" value="Chromosome"/>
</dbReference>
<feature type="domain" description="Outer membrane protein beta-barrel" evidence="2">
    <location>
        <begin position="19"/>
        <end position="203"/>
    </location>
</feature>
<organism evidence="3 4">
    <name type="scientific">Phocaeicola salanitronis (strain DSM 18170 / JCM 13657 / CCUG 60908 / BL78)</name>
    <name type="common">Bacteroides salanitronis</name>
    <dbReference type="NCBI Taxonomy" id="667015"/>
    <lineage>
        <taxon>Bacteria</taxon>
        <taxon>Pseudomonadati</taxon>
        <taxon>Bacteroidota</taxon>
        <taxon>Bacteroidia</taxon>
        <taxon>Bacteroidales</taxon>
        <taxon>Bacteroidaceae</taxon>
        <taxon>Phocaeicola</taxon>
    </lineage>
</organism>
<protein>
    <recommendedName>
        <fullName evidence="2">Outer membrane protein beta-barrel domain-containing protein</fullName>
    </recommendedName>
</protein>
<dbReference type="KEGG" id="bsa:Bacsa_2712"/>
<dbReference type="Pfam" id="PF13568">
    <property type="entry name" value="OMP_b-brl_2"/>
    <property type="match status" value="1"/>
</dbReference>